<dbReference type="PANTHER" id="PTHR11552">
    <property type="entry name" value="GLUCOSE-METHANOL-CHOLINE GMC OXIDOREDUCTASE"/>
    <property type="match status" value="1"/>
</dbReference>
<dbReference type="PANTHER" id="PTHR11552:SF147">
    <property type="entry name" value="CHOLINE DEHYDROGENASE, MITOCHONDRIAL"/>
    <property type="match status" value="1"/>
</dbReference>
<comment type="similarity">
    <text evidence="2 6">Belongs to the GMC oxidoreductase family.</text>
</comment>
<dbReference type="OrthoDB" id="9785276at2"/>
<protein>
    <submittedName>
        <fullName evidence="9">Choline dehydrogenase</fullName>
    </submittedName>
</protein>
<dbReference type="InterPro" id="IPR012132">
    <property type="entry name" value="GMC_OxRdtase"/>
</dbReference>
<feature type="binding site" evidence="5">
    <location>
        <position position="222"/>
    </location>
    <ligand>
        <name>FAD</name>
        <dbReference type="ChEBI" id="CHEBI:57692"/>
    </ligand>
</feature>
<dbReference type="PROSITE" id="PS00623">
    <property type="entry name" value="GMC_OXRED_1"/>
    <property type="match status" value="1"/>
</dbReference>
<feature type="domain" description="Glucose-methanol-choline oxidoreductase N-terminal" evidence="7">
    <location>
        <begin position="85"/>
        <end position="108"/>
    </location>
</feature>
<dbReference type="SUPFAM" id="SSF54373">
    <property type="entry name" value="FAD-linked reductases, C-terminal domain"/>
    <property type="match status" value="1"/>
</dbReference>
<name>A0A419AA62_9RHOB</name>
<evidence type="ECO:0000259" key="8">
    <source>
        <dbReference type="PROSITE" id="PS00624"/>
    </source>
</evidence>
<dbReference type="EMBL" id="QZEW01000016">
    <property type="protein sequence ID" value="RJL19450.1"/>
    <property type="molecule type" value="Genomic_DNA"/>
</dbReference>
<evidence type="ECO:0000313" key="10">
    <source>
        <dbReference type="Proteomes" id="UP000283587"/>
    </source>
</evidence>
<proteinExistence type="inferred from homology"/>
<dbReference type="RefSeq" id="WP_119897113.1">
    <property type="nucleotide sequence ID" value="NZ_QNRC01000065.1"/>
</dbReference>
<evidence type="ECO:0000256" key="5">
    <source>
        <dbReference type="PIRSR" id="PIRSR000137-2"/>
    </source>
</evidence>
<dbReference type="PIRSF" id="PIRSF000137">
    <property type="entry name" value="Alcohol_oxidase"/>
    <property type="match status" value="1"/>
</dbReference>
<evidence type="ECO:0000256" key="4">
    <source>
        <dbReference type="ARBA" id="ARBA00022827"/>
    </source>
</evidence>
<dbReference type="InterPro" id="IPR036188">
    <property type="entry name" value="FAD/NAD-bd_sf"/>
</dbReference>
<keyword evidence="4 5" id="KW-0274">FAD</keyword>
<dbReference type="InterPro" id="IPR007867">
    <property type="entry name" value="GMC_OxRtase_C"/>
</dbReference>
<evidence type="ECO:0000256" key="3">
    <source>
        <dbReference type="ARBA" id="ARBA00022630"/>
    </source>
</evidence>
<dbReference type="GO" id="GO:0016614">
    <property type="term" value="F:oxidoreductase activity, acting on CH-OH group of donors"/>
    <property type="evidence" value="ECO:0007669"/>
    <property type="project" value="InterPro"/>
</dbReference>
<evidence type="ECO:0000259" key="7">
    <source>
        <dbReference type="PROSITE" id="PS00623"/>
    </source>
</evidence>
<accession>A0A419AA62</accession>
<gene>
    <name evidence="9" type="ORF">D3P05_04940</name>
</gene>
<dbReference type="Pfam" id="PF00732">
    <property type="entry name" value="GMC_oxred_N"/>
    <property type="match status" value="1"/>
</dbReference>
<dbReference type="Gene3D" id="3.30.560.10">
    <property type="entry name" value="Glucose Oxidase, domain 3"/>
    <property type="match status" value="1"/>
</dbReference>
<evidence type="ECO:0000313" key="9">
    <source>
        <dbReference type="EMBL" id="RJL19450.1"/>
    </source>
</evidence>
<dbReference type="GO" id="GO:0050660">
    <property type="term" value="F:flavin adenine dinucleotide binding"/>
    <property type="evidence" value="ECO:0007669"/>
    <property type="project" value="InterPro"/>
</dbReference>
<dbReference type="SUPFAM" id="SSF51905">
    <property type="entry name" value="FAD/NAD(P)-binding domain"/>
    <property type="match status" value="1"/>
</dbReference>
<dbReference type="InterPro" id="IPR000172">
    <property type="entry name" value="GMC_OxRdtase_N"/>
</dbReference>
<dbReference type="Pfam" id="PF05199">
    <property type="entry name" value="GMC_oxred_C"/>
    <property type="match status" value="1"/>
</dbReference>
<keyword evidence="10" id="KW-1185">Reference proteome</keyword>
<dbReference type="Proteomes" id="UP000283587">
    <property type="component" value="Unassembled WGS sequence"/>
</dbReference>
<feature type="domain" description="Glucose-methanol-choline oxidoreductase N-terminal" evidence="8">
    <location>
        <begin position="258"/>
        <end position="272"/>
    </location>
</feature>
<evidence type="ECO:0000256" key="2">
    <source>
        <dbReference type="ARBA" id="ARBA00010790"/>
    </source>
</evidence>
<reference evidence="10" key="1">
    <citation type="submission" date="2018-09" db="EMBL/GenBank/DDBJ databases">
        <title>Paracoccus onubensis nov. sp. a moderate halophilic bacterium isolated from Gruta de las Maravillas (Aracena, Spain).</title>
        <authorList>
            <person name="Jurado V."/>
            <person name="Gutierrez-Patricio S."/>
            <person name="Gonzalez-Pimentel J.L."/>
            <person name="Miller A.Z."/>
            <person name="Laiz L."/>
            <person name="Saiz-Jimenez C."/>
        </authorList>
    </citation>
    <scope>NUCLEOTIDE SEQUENCE [LARGE SCALE GENOMIC DNA]</scope>
    <source>
        <strain evidence="10">DSM 26381</strain>
    </source>
</reference>
<dbReference type="PROSITE" id="PS00624">
    <property type="entry name" value="GMC_OXRED_2"/>
    <property type="match status" value="1"/>
</dbReference>
<dbReference type="AlphaFoldDB" id="A0A419AA62"/>
<evidence type="ECO:0000256" key="6">
    <source>
        <dbReference type="RuleBase" id="RU003968"/>
    </source>
</evidence>
<evidence type="ECO:0000256" key="1">
    <source>
        <dbReference type="ARBA" id="ARBA00001974"/>
    </source>
</evidence>
<keyword evidence="3 6" id="KW-0285">Flavoprotein</keyword>
<comment type="cofactor">
    <cofactor evidence="1 5">
        <name>FAD</name>
        <dbReference type="ChEBI" id="CHEBI:57692"/>
    </cofactor>
</comment>
<feature type="binding site" evidence="5">
    <location>
        <position position="87"/>
    </location>
    <ligand>
        <name>FAD</name>
        <dbReference type="ChEBI" id="CHEBI:57692"/>
    </ligand>
</feature>
<organism evidence="9 10">
    <name type="scientific">Paracoccus siganidrum</name>
    <dbReference type="NCBI Taxonomy" id="1276757"/>
    <lineage>
        <taxon>Bacteria</taxon>
        <taxon>Pseudomonadati</taxon>
        <taxon>Pseudomonadota</taxon>
        <taxon>Alphaproteobacteria</taxon>
        <taxon>Rhodobacterales</taxon>
        <taxon>Paracoccaceae</taxon>
        <taxon>Paracoccus</taxon>
    </lineage>
</organism>
<dbReference type="Gene3D" id="3.50.50.60">
    <property type="entry name" value="FAD/NAD(P)-binding domain"/>
    <property type="match status" value="1"/>
</dbReference>
<sequence>MTSATGIADYVVVGAGSAGCVAANRLSADPDVRVALIEAGARDRSPWIHIPVGYFRTMHNPGFDWCYMTQPDPGLNGRAISWPRGKVLGGSSSLNGLLYVRGQREDYDRWAQMGNAGWSWREVGPLFAGLETFQRGSGEGRGTSGPLQVSDPRLHREICELWIKAAQAKGIPYNPDYNGPVQDGVGHFQLTVDKGRRCSAAVAFLKPIRDRRNLEIVTRAQVLRVIVQEGRATGVEIRRSDGSRQLVQARREVILCAGAIGSPQILMLSGIGDAGHLRDHGIPVVHHAPEVGRNLQDHLQARLVFKCREATLNDEVRSLFNKARIGLEYALFRTGPMTMAASLVFGFLRSRPGLATPDIQFHIQPWSADSPGEGVHPFSAFTQSVCQLRPESRGTIALRSADPLAAPIIEPNYLATQTDRDTIVAGVEIARELARTEPLRSAISQEFRPTADVQGYDEVLDWVRGNSTTIYHPTGTCRMGVDDHAVVDPRLRLRGVRGLRVADCSIMPEIVSGNTNAPAMMIGAKLAQLVLEDLRAASPPVATAAGIDQVA</sequence>
<comment type="caution">
    <text evidence="9">The sequence shown here is derived from an EMBL/GenBank/DDBJ whole genome shotgun (WGS) entry which is preliminary data.</text>
</comment>